<dbReference type="RefSeq" id="XP_001022498.1">
    <property type="nucleotide sequence ID" value="XM_001022498.1"/>
</dbReference>
<dbReference type="EMBL" id="GG662540">
    <property type="protein sequence ID" value="EAS02253.1"/>
    <property type="molecule type" value="Genomic_DNA"/>
</dbReference>
<reference evidence="2" key="1">
    <citation type="journal article" date="2006" name="PLoS Biol.">
        <title>Macronuclear genome sequence of the ciliate Tetrahymena thermophila, a model eukaryote.</title>
        <authorList>
            <person name="Eisen J.A."/>
            <person name="Coyne R.S."/>
            <person name="Wu M."/>
            <person name="Wu D."/>
            <person name="Thiagarajan M."/>
            <person name="Wortman J.R."/>
            <person name="Badger J.H."/>
            <person name="Ren Q."/>
            <person name="Amedeo P."/>
            <person name="Jones K.M."/>
            <person name="Tallon L.J."/>
            <person name="Delcher A.L."/>
            <person name="Salzberg S.L."/>
            <person name="Silva J.C."/>
            <person name="Haas B.J."/>
            <person name="Majoros W.H."/>
            <person name="Farzad M."/>
            <person name="Carlton J.M."/>
            <person name="Smith R.K. Jr."/>
            <person name="Garg J."/>
            <person name="Pearlman R.E."/>
            <person name="Karrer K.M."/>
            <person name="Sun L."/>
            <person name="Manning G."/>
            <person name="Elde N.C."/>
            <person name="Turkewitz A.P."/>
            <person name="Asai D.J."/>
            <person name="Wilkes D.E."/>
            <person name="Wang Y."/>
            <person name="Cai H."/>
            <person name="Collins K."/>
            <person name="Stewart B.A."/>
            <person name="Lee S.R."/>
            <person name="Wilamowska K."/>
            <person name="Weinberg Z."/>
            <person name="Ruzzo W.L."/>
            <person name="Wloga D."/>
            <person name="Gaertig J."/>
            <person name="Frankel J."/>
            <person name="Tsao C.-C."/>
            <person name="Gorovsky M.A."/>
            <person name="Keeling P.J."/>
            <person name="Waller R.F."/>
            <person name="Patron N.J."/>
            <person name="Cherry J.M."/>
            <person name="Stover N.A."/>
            <person name="Krieger C.J."/>
            <person name="del Toro C."/>
            <person name="Ryder H.F."/>
            <person name="Williamson S.C."/>
            <person name="Barbeau R.A."/>
            <person name="Hamilton E.P."/>
            <person name="Orias E."/>
        </authorList>
    </citation>
    <scope>NUCLEOTIDE SEQUENCE [LARGE SCALE GENOMIC DNA]</scope>
    <source>
        <strain evidence="2">SB210</strain>
    </source>
</reference>
<proteinExistence type="predicted"/>
<dbReference type="AlphaFoldDB" id="Q241B1"/>
<gene>
    <name evidence="1" type="ORF">TTHERM_00622730</name>
</gene>
<dbReference type="GeneID" id="7841322"/>
<dbReference type="InParanoid" id="Q241B1"/>
<keyword evidence="2" id="KW-1185">Reference proteome</keyword>
<accession>Q241B1</accession>
<organism evidence="1 2">
    <name type="scientific">Tetrahymena thermophila (strain SB210)</name>
    <dbReference type="NCBI Taxonomy" id="312017"/>
    <lineage>
        <taxon>Eukaryota</taxon>
        <taxon>Sar</taxon>
        <taxon>Alveolata</taxon>
        <taxon>Ciliophora</taxon>
        <taxon>Intramacronucleata</taxon>
        <taxon>Oligohymenophorea</taxon>
        <taxon>Hymenostomatida</taxon>
        <taxon>Tetrahymenina</taxon>
        <taxon>Tetrahymenidae</taxon>
        <taxon>Tetrahymena</taxon>
    </lineage>
</organism>
<dbReference type="KEGG" id="tet:TTHERM_00622730"/>
<protein>
    <submittedName>
        <fullName evidence="1">Uncharacterized protein</fullName>
    </submittedName>
</protein>
<evidence type="ECO:0000313" key="1">
    <source>
        <dbReference type="EMBL" id="EAS02253.1"/>
    </source>
</evidence>
<dbReference type="Proteomes" id="UP000009168">
    <property type="component" value="Unassembled WGS sequence"/>
</dbReference>
<sequence length="63" mass="7378">MNVCLTKFLTHFLSSQLTESNLNSEQVEKEGLYHIKIDIFSRRAFCSQMRVPFQSKNLNRIAD</sequence>
<evidence type="ECO:0000313" key="2">
    <source>
        <dbReference type="Proteomes" id="UP000009168"/>
    </source>
</evidence>
<name>Q241B1_TETTS</name>
<dbReference type="HOGENOM" id="CLU_2890770_0_0_1"/>